<dbReference type="InterPro" id="IPR001763">
    <property type="entry name" value="Rhodanese-like_dom"/>
</dbReference>
<organism evidence="3 4">
    <name type="scientific">Rhodococcus zopfii</name>
    <dbReference type="NCBI Taxonomy" id="43772"/>
    <lineage>
        <taxon>Bacteria</taxon>
        <taxon>Bacillati</taxon>
        <taxon>Actinomycetota</taxon>
        <taxon>Actinomycetes</taxon>
        <taxon>Mycobacteriales</taxon>
        <taxon>Nocardiaceae</taxon>
        <taxon>Rhodococcus</taxon>
    </lineage>
</organism>
<feature type="domain" description="Rhodanese" evidence="2">
    <location>
        <begin position="39"/>
        <end position="137"/>
    </location>
</feature>
<dbReference type="Proteomes" id="UP001275440">
    <property type="component" value="Unassembled WGS sequence"/>
</dbReference>
<evidence type="ECO:0000313" key="4">
    <source>
        <dbReference type="Proteomes" id="UP001275440"/>
    </source>
</evidence>
<accession>A0ABU3WSN9</accession>
<dbReference type="SUPFAM" id="SSF52821">
    <property type="entry name" value="Rhodanese/Cell cycle control phosphatase"/>
    <property type="match status" value="1"/>
</dbReference>
<reference evidence="3 4" key="1">
    <citation type="submission" date="2019-10" db="EMBL/GenBank/DDBJ databases">
        <title>Draft Genome Assembly of Rhodococcus zopfii DSM44189.</title>
        <authorList>
            <person name="Sutton J.M."/>
            <person name="Akob D.M."/>
            <person name="Bushman T.J."/>
        </authorList>
    </citation>
    <scope>NUCLEOTIDE SEQUENCE [LARGE SCALE GENOMIC DNA]</scope>
    <source>
        <strain evidence="3 4">DSM 44189</strain>
    </source>
</reference>
<comment type="caution">
    <text evidence="3">The sequence shown here is derived from an EMBL/GenBank/DDBJ whole genome shotgun (WGS) entry which is preliminary data.</text>
</comment>
<feature type="signal peptide" evidence="1">
    <location>
        <begin position="1"/>
        <end position="18"/>
    </location>
</feature>
<evidence type="ECO:0000313" key="3">
    <source>
        <dbReference type="EMBL" id="MDV2477017.1"/>
    </source>
</evidence>
<dbReference type="Pfam" id="PF00581">
    <property type="entry name" value="Rhodanese"/>
    <property type="match status" value="1"/>
</dbReference>
<proteinExistence type="predicted"/>
<dbReference type="PROSITE" id="PS50206">
    <property type="entry name" value="RHODANESE_3"/>
    <property type="match status" value="1"/>
</dbReference>
<dbReference type="Gene3D" id="3.40.250.10">
    <property type="entry name" value="Rhodanese-like domain"/>
    <property type="match status" value="1"/>
</dbReference>
<dbReference type="CDD" id="cd00158">
    <property type="entry name" value="RHOD"/>
    <property type="match status" value="1"/>
</dbReference>
<sequence length="153" mass="15634">MRAALAVSASFSASSATASVGVLPLTTERTYPTELAAAVARGAVVVDIRTSAERTVQGTLPGALAIDSSLLTRRLDPAGAERLALAVDRDVEWVVVSADGPLAHRAVAALQELGLRRATGLVGGYAAIKTAGLVDAVTRAQHIADDVARVTAH</sequence>
<dbReference type="RefSeq" id="WP_072809386.1">
    <property type="nucleotide sequence ID" value="NZ_JAHWLX010000017.1"/>
</dbReference>
<feature type="chain" id="PRO_5046472047" evidence="1">
    <location>
        <begin position="19"/>
        <end position="153"/>
    </location>
</feature>
<evidence type="ECO:0000259" key="2">
    <source>
        <dbReference type="PROSITE" id="PS50206"/>
    </source>
</evidence>
<gene>
    <name evidence="3" type="ORF">F8M49_19850</name>
</gene>
<keyword evidence="4" id="KW-1185">Reference proteome</keyword>
<evidence type="ECO:0000256" key="1">
    <source>
        <dbReference type="SAM" id="SignalP"/>
    </source>
</evidence>
<protein>
    <submittedName>
        <fullName evidence="3">Rhodanese-like domain-containing protein</fullName>
    </submittedName>
</protein>
<dbReference type="InterPro" id="IPR036873">
    <property type="entry name" value="Rhodanese-like_dom_sf"/>
</dbReference>
<name>A0ABU3WSN9_9NOCA</name>
<keyword evidence="1" id="KW-0732">Signal</keyword>
<dbReference type="EMBL" id="WBMO01000001">
    <property type="protein sequence ID" value="MDV2477017.1"/>
    <property type="molecule type" value="Genomic_DNA"/>
</dbReference>
<dbReference type="SMART" id="SM00450">
    <property type="entry name" value="RHOD"/>
    <property type="match status" value="1"/>
</dbReference>